<keyword evidence="3" id="KW-1185">Reference proteome</keyword>
<organism evidence="2 3">
    <name type="scientific">Mahella australiensis (strain DSM 15567 / CIP 107919 / 50-1 BON)</name>
    <dbReference type="NCBI Taxonomy" id="697281"/>
    <lineage>
        <taxon>Bacteria</taxon>
        <taxon>Bacillati</taxon>
        <taxon>Bacillota</taxon>
        <taxon>Clostridia</taxon>
        <taxon>Thermoanaerobacterales</taxon>
        <taxon>Thermoanaerobacterales Family IV. Incertae Sedis</taxon>
        <taxon>Mahella</taxon>
    </lineage>
</organism>
<dbReference type="Pfam" id="PF24032">
    <property type="entry name" value="YQBQ"/>
    <property type="match status" value="1"/>
</dbReference>
<dbReference type="OrthoDB" id="2651947at2"/>
<dbReference type="KEGG" id="mas:Mahau_0588"/>
<gene>
    <name evidence="2" type="ordered locus">Mahau_0588</name>
</gene>
<dbReference type="AlphaFoldDB" id="F3ZZX3"/>
<feature type="domain" description="YqbQ/XkdQ" evidence="1">
    <location>
        <begin position="68"/>
        <end position="289"/>
    </location>
</feature>
<dbReference type="SUPFAM" id="SSF69279">
    <property type="entry name" value="Phage tail proteins"/>
    <property type="match status" value="1"/>
</dbReference>
<dbReference type="HOGENOM" id="CLU_876153_0_0_9"/>
<dbReference type="STRING" id="697281.Mahau_0588"/>
<sequence length="324" mass="34972">MSYQVIVGGKYDITSVLQEGSLSLSDAIDDIAMRFKATVSYVAGLPDMKPPTPIVLKGTPTNGSGMATLFDGIIWDVNDRYGGAHECSITAYERIKYMAESEDEYLFNAGMTASSIIRKIAGDWSIPLGSIADTKIKLAKQIFRGGKNLYSIMRDALIETVDKGGGMYIPRMAGGKLELVPIGNNSTVWLLETFESVDYTTTMEGMVTKVKVVGNSDNDKKLSPVLAVVTGDTAKYGTIQKVHSDSQIKNASQAKTAGEKLLSGLTATFSYSGIDINTIRAGDKVKFDGRDLIVASVEHALGEPGMMNMEIMPAIGVKKKYYAK</sequence>
<dbReference type="InterPro" id="IPR056937">
    <property type="entry name" value="YqbQ/XkdQ"/>
</dbReference>
<dbReference type="EMBL" id="CP002360">
    <property type="protein sequence ID" value="AEE95791.1"/>
    <property type="molecule type" value="Genomic_DNA"/>
</dbReference>
<accession>F3ZZX3</accession>
<proteinExistence type="predicted"/>
<dbReference type="RefSeq" id="WP_013780224.1">
    <property type="nucleotide sequence ID" value="NC_015520.1"/>
</dbReference>
<evidence type="ECO:0000313" key="2">
    <source>
        <dbReference type="EMBL" id="AEE95791.1"/>
    </source>
</evidence>
<protein>
    <recommendedName>
        <fullName evidence="1">YqbQ/XkdQ domain-containing protein</fullName>
    </recommendedName>
</protein>
<evidence type="ECO:0000259" key="1">
    <source>
        <dbReference type="Pfam" id="PF24032"/>
    </source>
</evidence>
<name>F3ZZX3_MAHA5</name>
<reference evidence="2 3" key="2">
    <citation type="journal article" date="2011" name="Stand. Genomic Sci.">
        <title>Complete genome sequence of Mahella australiensis type strain (50-1 BON).</title>
        <authorList>
            <person name="Sikorski J."/>
            <person name="Teshima H."/>
            <person name="Nolan M."/>
            <person name="Lucas S."/>
            <person name="Hammon N."/>
            <person name="Deshpande S."/>
            <person name="Cheng J.F."/>
            <person name="Pitluck S."/>
            <person name="Liolios K."/>
            <person name="Pagani I."/>
            <person name="Ivanova N."/>
            <person name="Huntemann M."/>
            <person name="Mavromatis K."/>
            <person name="Ovchinikova G."/>
            <person name="Pati A."/>
            <person name="Tapia R."/>
            <person name="Han C."/>
            <person name="Goodwin L."/>
            <person name="Chen A."/>
            <person name="Palaniappan K."/>
            <person name="Land M."/>
            <person name="Hauser L."/>
            <person name="Ngatchou-Djao O.D."/>
            <person name="Rohde M."/>
            <person name="Pukall R."/>
            <person name="Spring S."/>
            <person name="Abt B."/>
            <person name="Goker M."/>
            <person name="Detter J.C."/>
            <person name="Woyke T."/>
            <person name="Bristow J."/>
            <person name="Markowitz V."/>
            <person name="Hugenholtz P."/>
            <person name="Eisen J.A."/>
            <person name="Kyrpides N.C."/>
            <person name="Klenk H.P."/>
            <person name="Lapidus A."/>
        </authorList>
    </citation>
    <scope>NUCLEOTIDE SEQUENCE [LARGE SCALE GENOMIC DNA]</scope>
    <source>
        <strain evidence="3">DSM 15567 / CIP 107919 / 50-1 BON</strain>
    </source>
</reference>
<reference evidence="3" key="1">
    <citation type="submission" date="2010-11" db="EMBL/GenBank/DDBJ databases">
        <title>The complete genome of Mahella australiensis DSM 15567.</title>
        <authorList>
            <consortium name="US DOE Joint Genome Institute (JGI-PGF)"/>
            <person name="Lucas S."/>
            <person name="Copeland A."/>
            <person name="Lapidus A."/>
            <person name="Bruce D."/>
            <person name="Goodwin L."/>
            <person name="Pitluck S."/>
            <person name="Kyrpides N."/>
            <person name="Mavromatis K."/>
            <person name="Pagani I."/>
            <person name="Ivanova N."/>
            <person name="Teshima H."/>
            <person name="Brettin T."/>
            <person name="Detter J.C."/>
            <person name="Han C."/>
            <person name="Tapia R."/>
            <person name="Land M."/>
            <person name="Hauser L."/>
            <person name="Markowitz V."/>
            <person name="Cheng J.-F."/>
            <person name="Hugenholtz P."/>
            <person name="Woyke T."/>
            <person name="Wu D."/>
            <person name="Spring S."/>
            <person name="Pukall R."/>
            <person name="Steenblock K."/>
            <person name="Schneider S."/>
            <person name="Klenk H.-P."/>
            <person name="Eisen J.A."/>
        </authorList>
    </citation>
    <scope>NUCLEOTIDE SEQUENCE [LARGE SCALE GENOMIC DNA]</scope>
    <source>
        <strain evidence="3">DSM 15567 / CIP 107919 / 50-1 BON</strain>
    </source>
</reference>
<dbReference type="eggNOG" id="ENOG502Z7V6">
    <property type="taxonomic scope" value="Bacteria"/>
</dbReference>
<dbReference type="Proteomes" id="UP000008457">
    <property type="component" value="Chromosome"/>
</dbReference>
<evidence type="ECO:0000313" key="3">
    <source>
        <dbReference type="Proteomes" id="UP000008457"/>
    </source>
</evidence>